<dbReference type="Proteomes" id="UP000509510">
    <property type="component" value="Chromosome IV"/>
</dbReference>
<evidence type="ECO:0000256" key="4">
    <source>
        <dbReference type="ARBA" id="ARBA00022490"/>
    </source>
</evidence>
<comment type="subcellular location">
    <subcellularLocation>
        <location evidence="2">Cytoplasm</location>
    </subcellularLocation>
    <subcellularLocation>
        <location evidence="1">Nucleus</location>
    </subcellularLocation>
</comment>
<keyword evidence="6" id="KW-0539">Nucleus</keyword>
<dbReference type="InterPro" id="IPR000415">
    <property type="entry name" value="Nitroreductase-like"/>
</dbReference>
<comment type="similarity">
    <text evidence="3">Belongs to the nitroreductase family.</text>
</comment>
<dbReference type="GO" id="GO:0005737">
    <property type="term" value="C:cytoplasm"/>
    <property type="evidence" value="ECO:0007669"/>
    <property type="project" value="UniProtKB-SubCell"/>
</dbReference>
<gene>
    <name evidence="8" type="ORF">TRUGW13939_07736</name>
</gene>
<reference evidence="9" key="1">
    <citation type="submission" date="2020-06" db="EMBL/GenBank/DDBJ databases">
        <title>A chromosome-scale genome assembly of Talaromyces rugulosus W13939.</title>
        <authorList>
            <person name="Wang B."/>
            <person name="Guo L."/>
            <person name="Ye K."/>
            <person name="Wang L."/>
        </authorList>
    </citation>
    <scope>NUCLEOTIDE SEQUENCE [LARGE SCALE GENOMIC DNA]</scope>
    <source>
        <strain evidence="9">W13939</strain>
    </source>
</reference>
<dbReference type="FunFam" id="3.40.109.10:FF:000001">
    <property type="entry name" value="Nitroreductase family"/>
    <property type="match status" value="1"/>
</dbReference>
<evidence type="ECO:0000256" key="2">
    <source>
        <dbReference type="ARBA" id="ARBA00004496"/>
    </source>
</evidence>
<organism evidence="8 9">
    <name type="scientific">Talaromyces rugulosus</name>
    <name type="common">Penicillium rugulosum</name>
    <dbReference type="NCBI Taxonomy" id="121627"/>
    <lineage>
        <taxon>Eukaryota</taxon>
        <taxon>Fungi</taxon>
        <taxon>Dikarya</taxon>
        <taxon>Ascomycota</taxon>
        <taxon>Pezizomycotina</taxon>
        <taxon>Eurotiomycetes</taxon>
        <taxon>Eurotiomycetidae</taxon>
        <taxon>Eurotiales</taxon>
        <taxon>Trichocomaceae</taxon>
        <taxon>Talaromyces</taxon>
        <taxon>Talaromyces sect. Islandici</taxon>
    </lineage>
</organism>
<sequence length="203" mass="22697">MASDPFFAFVEARRTIYALSDSSPIPDARIIEIVQKAVRHVPSSYNVQSARAVVILKEEHKKVWDFADAAIKATMPEAVYTMLAPRFAAFRGAYGSVLFFEDSTDLENLKLQHASAAPLIDEFSDVSSGMHQFTVWTALKAEGLGASLQHFQFSPVFTEKVQEEWKLPKTWKLKAQLVIGTPTGELSEKTFKPIEDRVKAFGQ</sequence>
<evidence type="ECO:0000256" key="6">
    <source>
        <dbReference type="ARBA" id="ARBA00023242"/>
    </source>
</evidence>
<evidence type="ECO:0000256" key="3">
    <source>
        <dbReference type="ARBA" id="ARBA00007118"/>
    </source>
</evidence>
<dbReference type="GO" id="GO:0034599">
    <property type="term" value="P:cellular response to oxidative stress"/>
    <property type="evidence" value="ECO:0007669"/>
    <property type="project" value="InterPro"/>
</dbReference>
<keyword evidence="9" id="KW-1185">Reference proteome</keyword>
<dbReference type="Pfam" id="PF00881">
    <property type="entry name" value="Nitroreductase"/>
    <property type="match status" value="1"/>
</dbReference>
<dbReference type="GeneID" id="55995226"/>
<dbReference type="CDD" id="cd02140">
    <property type="entry name" value="Frm2-like"/>
    <property type="match status" value="1"/>
</dbReference>
<dbReference type="OrthoDB" id="2138173at2759"/>
<keyword evidence="5" id="KW-0560">Oxidoreductase</keyword>
<dbReference type="PANTHER" id="PTHR43035:SF1">
    <property type="entry name" value="FATTY ACID REPRESSION MUTANT PROTEIN 2-RELATED"/>
    <property type="match status" value="1"/>
</dbReference>
<keyword evidence="4" id="KW-0963">Cytoplasm</keyword>
<dbReference type="GO" id="GO:0016491">
    <property type="term" value="F:oxidoreductase activity"/>
    <property type="evidence" value="ECO:0007669"/>
    <property type="project" value="UniProtKB-KW"/>
</dbReference>
<evidence type="ECO:0000256" key="5">
    <source>
        <dbReference type="ARBA" id="ARBA00023002"/>
    </source>
</evidence>
<evidence type="ECO:0000313" key="9">
    <source>
        <dbReference type="Proteomes" id="UP000509510"/>
    </source>
</evidence>
<evidence type="ECO:0000313" key="8">
    <source>
        <dbReference type="EMBL" id="QKX60591.1"/>
    </source>
</evidence>
<dbReference type="RefSeq" id="XP_035346767.1">
    <property type="nucleotide sequence ID" value="XM_035490874.1"/>
</dbReference>
<dbReference type="Gene3D" id="3.40.109.10">
    <property type="entry name" value="NADH Oxidase"/>
    <property type="match status" value="1"/>
</dbReference>
<dbReference type="KEGG" id="trg:TRUGW13939_07736"/>
<dbReference type="PANTHER" id="PTHR43035">
    <property type="entry name" value="FATTY ACID REPRESSION MUTANT PROTEIN 2-RELATED"/>
    <property type="match status" value="1"/>
</dbReference>
<evidence type="ECO:0000256" key="1">
    <source>
        <dbReference type="ARBA" id="ARBA00004123"/>
    </source>
</evidence>
<proteinExistence type="inferred from homology"/>
<evidence type="ECO:0000259" key="7">
    <source>
        <dbReference type="Pfam" id="PF00881"/>
    </source>
</evidence>
<feature type="domain" description="Nitroreductase" evidence="7">
    <location>
        <begin position="11"/>
        <end position="180"/>
    </location>
</feature>
<dbReference type="SUPFAM" id="SSF55469">
    <property type="entry name" value="FMN-dependent nitroreductase-like"/>
    <property type="match status" value="1"/>
</dbReference>
<dbReference type="InterPro" id="IPR029479">
    <property type="entry name" value="Nitroreductase"/>
</dbReference>
<dbReference type="InterPro" id="IPR033877">
    <property type="entry name" value="Frm2/Hbn1"/>
</dbReference>
<name>A0A7H8R4I0_TALRU</name>
<accession>A0A7H8R4I0</accession>
<protein>
    <recommendedName>
        <fullName evidence="7">Nitroreductase domain-containing protein</fullName>
    </recommendedName>
</protein>
<dbReference type="GO" id="GO:0005634">
    <property type="term" value="C:nucleus"/>
    <property type="evidence" value="ECO:0007669"/>
    <property type="project" value="UniProtKB-SubCell"/>
</dbReference>
<dbReference type="AlphaFoldDB" id="A0A7H8R4I0"/>
<dbReference type="EMBL" id="CP055901">
    <property type="protein sequence ID" value="QKX60591.1"/>
    <property type="molecule type" value="Genomic_DNA"/>
</dbReference>